<dbReference type="GO" id="GO:0005684">
    <property type="term" value="C:U2-type spliceosomal complex"/>
    <property type="evidence" value="ECO:0007669"/>
    <property type="project" value="TreeGrafter"/>
</dbReference>
<dbReference type="STRING" id="796604.A0A2X0NUM3"/>
<protein>
    <submittedName>
        <fullName evidence="3">BQ5605_C013g07387 protein</fullName>
    </submittedName>
</protein>
<evidence type="ECO:0000256" key="2">
    <source>
        <dbReference type="SAM" id="MobiDB-lite"/>
    </source>
</evidence>
<dbReference type="GO" id="GO:0071014">
    <property type="term" value="C:post-mRNA release spliceosomal complex"/>
    <property type="evidence" value="ECO:0007669"/>
    <property type="project" value="TreeGrafter"/>
</dbReference>
<keyword evidence="4" id="KW-1185">Reference proteome</keyword>
<dbReference type="GO" id="GO:0000398">
    <property type="term" value="P:mRNA splicing, via spliceosome"/>
    <property type="evidence" value="ECO:0007669"/>
    <property type="project" value="InterPro"/>
</dbReference>
<dbReference type="AlphaFoldDB" id="A0A2X0NUM3"/>
<accession>A0A2X0NUM3</accession>
<dbReference type="Pfam" id="PF04502">
    <property type="entry name" value="Saf4_Yju2"/>
    <property type="match status" value="1"/>
</dbReference>
<feature type="region of interest" description="Disordered" evidence="2">
    <location>
        <begin position="227"/>
        <end position="249"/>
    </location>
</feature>
<evidence type="ECO:0000256" key="1">
    <source>
        <dbReference type="ARBA" id="ARBA00005595"/>
    </source>
</evidence>
<feature type="compositionally biased region" description="Low complexity" evidence="2">
    <location>
        <begin position="303"/>
        <end position="312"/>
    </location>
</feature>
<dbReference type="PANTHER" id="PTHR12111:SF2">
    <property type="entry name" value="SPLICING FACTOR YJU2B-RELATED"/>
    <property type="match status" value="1"/>
</dbReference>
<dbReference type="Proteomes" id="UP000249464">
    <property type="component" value="Unassembled WGS sequence"/>
</dbReference>
<proteinExistence type="inferred from homology"/>
<evidence type="ECO:0000313" key="3">
    <source>
        <dbReference type="EMBL" id="SGY15503.1"/>
    </source>
</evidence>
<gene>
    <name evidence="3" type="primary">BQ5605_C013g07387</name>
    <name evidence="3" type="ORF">BQ5605_C013G07387</name>
</gene>
<feature type="region of interest" description="Disordered" evidence="2">
    <location>
        <begin position="303"/>
        <end position="345"/>
    </location>
</feature>
<feature type="compositionally biased region" description="Basic and acidic residues" evidence="2">
    <location>
        <begin position="227"/>
        <end position="245"/>
    </location>
</feature>
<comment type="similarity">
    <text evidence="1">Belongs to the CWC16 family.</text>
</comment>
<evidence type="ECO:0000313" key="4">
    <source>
        <dbReference type="Proteomes" id="UP000249464"/>
    </source>
</evidence>
<dbReference type="EMBL" id="FQNC01000013">
    <property type="protein sequence ID" value="SGY15503.1"/>
    <property type="molecule type" value="Genomic_DNA"/>
</dbReference>
<reference evidence="3 4" key="1">
    <citation type="submission" date="2016-11" db="EMBL/GenBank/DDBJ databases">
        <authorList>
            <person name="Jaros S."/>
            <person name="Januszkiewicz K."/>
            <person name="Wedrychowicz H."/>
        </authorList>
    </citation>
    <scope>NUCLEOTIDE SEQUENCE [LARGE SCALE GENOMIC DNA]</scope>
</reference>
<organism evidence="3 4">
    <name type="scientific">Microbotryum silenes-dioicae</name>
    <dbReference type="NCBI Taxonomy" id="796604"/>
    <lineage>
        <taxon>Eukaryota</taxon>
        <taxon>Fungi</taxon>
        <taxon>Dikarya</taxon>
        <taxon>Basidiomycota</taxon>
        <taxon>Pucciniomycotina</taxon>
        <taxon>Microbotryomycetes</taxon>
        <taxon>Microbotryales</taxon>
        <taxon>Microbotryaceae</taxon>
        <taxon>Microbotryum</taxon>
    </lineage>
</organism>
<name>A0A2X0NUM3_9BASI</name>
<dbReference type="InterPro" id="IPR007590">
    <property type="entry name" value="Saf4/Yju2"/>
</dbReference>
<sequence>MQGFNKYYPPDYVPEQGSLNKVHGKHALGDRARKLDKGILIVRFELPFNIWCGHCEGHIGQGVRYNAEKSKVGNYYTTPIWNFRCKCHLCQEWFEIRTDPQNTRYVVHSGARQQNQDWDPAENGGVVLGKTRVGNTNERIADPSGTPDPFAVLEKSQTQRTKALTAAAQLNALEEDRDAQWSDPYAKSSCLRASFRHAKKARLASDARAEDVRDRYGLGERVAKDYLKTPARQEDRDQEEREWKRAKQQQELFAREQRSELMGQHKPVGVRTIRDKLVQPSSTSALRSRLRLSTALRDNLFSSFSSSSSSSSHGMKRSRAALQGVVKVVPRTSEQSDSQRAHLRS</sequence>
<dbReference type="PANTHER" id="PTHR12111">
    <property type="entry name" value="SPLICING FACTOR YJU2"/>
    <property type="match status" value="1"/>
</dbReference>